<keyword evidence="12 17" id="KW-0238">DNA-binding</keyword>
<keyword evidence="13 17" id="KW-0371">Homeobox</keyword>
<dbReference type="SUPFAM" id="SSF57667">
    <property type="entry name" value="beta-beta-alpha zinc fingers"/>
    <property type="match status" value="2"/>
</dbReference>
<sequence length="742" mass="83392">MASKRKSTTPCMVLANEQDPDLEMVSDLEEGPPVLTPADNPTTESVTSDEDVHEYVDSDNQKNTNKVEGGYECKYCTFQTPDLNMFTFHVDSEHPNVVLNSSYVCLECNFLTKRYDALSEHNLKHHPGEENFKLTMVKRNNQTIFEQTVNDLTFDGSFVREENAGQADSSEVPSSGISISKTPIMKMMKNKNETKRIAVFHNVVDDIPGEEKGTENEPNSEEVVENPPPAVSESKPSHSVVCSAADMAGAVVTPAPVLQPGVAQVITAVTAPQNSNLIPKVLIPVNSIPAYNTALDNNPLLLNTYNKFPYPTMSEITVLSTQAKYTEEQIKIWFSAQRLKHGVSWTPEEVEEARRKQFNGTVHTVPQTITVIPAHISAASNGLPSILQTCQIVGQPGLVLTQVAGTNTLPVTAPIALTVAGVPNQTQLQKSQIHSAQPIAETKQVAAIPAPQPIKNESTLMNPDSFGIRAKKTKEQLAELKVSYLKNQFPQDSEIVRLMKITGLTKGEIKKWFSDTRYNQRNSKNNHGIHLNNDSCKKSPEQLHMLKSSFVRTQWPSPQEYNKLAEETGLPRSEIVSWFGDTRYAWKNGGLKWYYYYQSANANSLNGQGFARKRGRGRPKGRGRGRPRGRPRGSKRLNCWDRGVSVIKFKTGTAILKDYYMKHKFLNEQDLDELVAKSHMGYEQVREWFAERQRRLELGIELFDENEEEDEMLDDQEDEEETDDSDTWEPPRHVKRKLSKTD</sequence>
<dbReference type="InterPro" id="IPR036236">
    <property type="entry name" value="Znf_C2H2_sf"/>
</dbReference>
<dbReference type="PROSITE" id="PS50071">
    <property type="entry name" value="HOMEOBOX_2"/>
    <property type="match status" value="3"/>
</dbReference>
<dbReference type="SUPFAM" id="SSF46689">
    <property type="entry name" value="Homeodomain-like"/>
    <property type="match status" value="4"/>
</dbReference>
<feature type="DNA-binding region" description="Homeobox" evidence="17">
    <location>
        <begin position="303"/>
        <end position="345"/>
    </location>
</feature>
<dbReference type="PANTHER" id="PTHR15467:SF4">
    <property type="entry name" value="ZINC FINGERS AND HOMEOBOXES PROTEIN 1"/>
    <property type="match status" value="1"/>
</dbReference>
<dbReference type="InterPro" id="IPR013087">
    <property type="entry name" value="Znf_C2H2_type"/>
</dbReference>
<evidence type="ECO:0000256" key="11">
    <source>
        <dbReference type="ARBA" id="ARBA00023015"/>
    </source>
</evidence>
<keyword evidence="6" id="KW-0479">Metal-binding</keyword>
<evidence type="ECO:0000256" key="5">
    <source>
        <dbReference type="ARBA" id="ARBA00022553"/>
    </source>
</evidence>
<accession>A0A7K9J9L0</accession>
<evidence type="ECO:0000259" key="20">
    <source>
        <dbReference type="PROSITE" id="PS50071"/>
    </source>
</evidence>
<feature type="compositionally biased region" description="Basic residues" evidence="19">
    <location>
        <begin position="611"/>
        <end position="635"/>
    </location>
</feature>
<dbReference type="InterPro" id="IPR041057">
    <property type="entry name" value="ZHX_Znf_C2H2"/>
</dbReference>
<feature type="domain" description="Homeobox" evidence="20">
    <location>
        <begin position="539"/>
        <end position="589"/>
    </location>
</feature>
<dbReference type="Gene3D" id="1.10.10.60">
    <property type="entry name" value="Homeodomain-like"/>
    <property type="match status" value="4"/>
</dbReference>
<keyword evidence="22" id="KW-1185">Reference proteome</keyword>
<keyword evidence="5" id="KW-0597">Phosphoprotein</keyword>
<evidence type="ECO:0000256" key="17">
    <source>
        <dbReference type="PROSITE-ProRule" id="PRU00108"/>
    </source>
</evidence>
<gene>
    <name evidence="21" type="primary">Zhx1</name>
    <name evidence="21" type="ORF">MYIHEB_R00972</name>
</gene>
<dbReference type="AlphaFoldDB" id="A0A7K9J9L0"/>
<dbReference type="FunFam" id="3.30.160.60:FF:000296">
    <property type="entry name" value="Zinc fingers and homeoboxes protein 1"/>
    <property type="match status" value="1"/>
</dbReference>
<keyword evidence="14" id="KW-0804">Transcription</keyword>
<feature type="compositionally biased region" description="Acidic residues" evidence="19">
    <location>
        <begin position="18"/>
        <end position="30"/>
    </location>
</feature>
<evidence type="ECO:0000256" key="8">
    <source>
        <dbReference type="ARBA" id="ARBA00022771"/>
    </source>
</evidence>
<keyword evidence="8" id="KW-0863">Zinc-finger</keyword>
<feature type="domain" description="Homeobox" evidence="20">
    <location>
        <begin position="469"/>
        <end position="523"/>
    </location>
</feature>
<dbReference type="GO" id="GO:0008270">
    <property type="term" value="F:zinc ion binding"/>
    <property type="evidence" value="ECO:0007669"/>
    <property type="project" value="UniProtKB-KW"/>
</dbReference>
<evidence type="ECO:0000256" key="1">
    <source>
        <dbReference type="ARBA" id="ARBA00004123"/>
    </source>
</evidence>
<dbReference type="GO" id="GO:0000981">
    <property type="term" value="F:DNA-binding transcription factor activity, RNA polymerase II-specific"/>
    <property type="evidence" value="ECO:0007669"/>
    <property type="project" value="TreeGrafter"/>
</dbReference>
<evidence type="ECO:0000313" key="21">
    <source>
        <dbReference type="EMBL" id="NXH34345.1"/>
    </source>
</evidence>
<feature type="domain" description="Homeobox" evidence="20">
    <location>
        <begin position="301"/>
        <end position="344"/>
    </location>
</feature>
<evidence type="ECO:0000256" key="4">
    <source>
        <dbReference type="ARBA" id="ARBA00022499"/>
    </source>
</evidence>
<dbReference type="Pfam" id="PF18387">
    <property type="entry name" value="zf_C2H2_ZHX"/>
    <property type="match status" value="1"/>
</dbReference>
<comment type="caution">
    <text evidence="21">The sequence shown here is derived from an EMBL/GenBank/DDBJ whole genome shotgun (WGS) entry which is preliminary data.</text>
</comment>
<dbReference type="InterPro" id="IPR009057">
    <property type="entry name" value="Homeodomain-like_sf"/>
</dbReference>
<organism evidence="21 22">
    <name type="scientific">Myiagra hebetior</name>
    <dbReference type="NCBI Taxonomy" id="381031"/>
    <lineage>
        <taxon>Eukaryota</taxon>
        <taxon>Metazoa</taxon>
        <taxon>Chordata</taxon>
        <taxon>Craniata</taxon>
        <taxon>Vertebrata</taxon>
        <taxon>Euteleostomi</taxon>
        <taxon>Archelosauria</taxon>
        <taxon>Archosauria</taxon>
        <taxon>Dinosauria</taxon>
        <taxon>Saurischia</taxon>
        <taxon>Theropoda</taxon>
        <taxon>Coelurosauria</taxon>
        <taxon>Aves</taxon>
        <taxon>Neognathae</taxon>
        <taxon>Neoaves</taxon>
        <taxon>Telluraves</taxon>
        <taxon>Australaves</taxon>
        <taxon>Passeriformes</taxon>
        <taxon>Corvoidea</taxon>
        <taxon>Monarchidae</taxon>
        <taxon>Myiagra</taxon>
    </lineage>
</organism>
<evidence type="ECO:0000256" key="2">
    <source>
        <dbReference type="ARBA" id="ARBA00007440"/>
    </source>
</evidence>
<evidence type="ECO:0000256" key="15">
    <source>
        <dbReference type="ARBA" id="ARBA00023242"/>
    </source>
</evidence>
<proteinExistence type="inferred from homology"/>
<dbReference type="Pfam" id="PF11569">
    <property type="entry name" value="Homez"/>
    <property type="match status" value="1"/>
</dbReference>
<dbReference type="SMART" id="SM00355">
    <property type="entry name" value="ZnF_C2H2"/>
    <property type="match status" value="2"/>
</dbReference>
<feature type="compositionally biased region" description="Acidic residues" evidence="19">
    <location>
        <begin position="702"/>
        <end position="727"/>
    </location>
</feature>
<dbReference type="InterPro" id="IPR001356">
    <property type="entry name" value="HD"/>
</dbReference>
<name>A0A7K9J9L0_9CORV</name>
<feature type="DNA-binding region" description="Homeobox" evidence="17">
    <location>
        <begin position="471"/>
        <end position="524"/>
    </location>
</feature>
<feature type="compositionally biased region" description="Basic residues" evidence="19">
    <location>
        <begin position="733"/>
        <end position="742"/>
    </location>
</feature>
<keyword evidence="11" id="KW-0805">Transcription regulation</keyword>
<evidence type="ECO:0000256" key="16">
    <source>
        <dbReference type="ARBA" id="ARBA00040117"/>
    </source>
</evidence>
<evidence type="ECO:0000256" key="9">
    <source>
        <dbReference type="ARBA" id="ARBA00022833"/>
    </source>
</evidence>
<dbReference type="InterPro" id="IPR024578">
    <property type="entry name" value="Homez_homeobox_dom"/>
</dbReference>
<evidence type="ECO:0000256" key="10">
    <source>
        <dbReference type="ARBA" id="ARBA00022843"/>
    </source>
</evidence>
<evidence type="ECO:0000256" key="7">
    <source>
        <dbReference type="ARBA" id="ARBA00022737"/>
    </source>
</evidence>
<dbReference type="FunFam" id="1.10.10.60:FF:000133">
    <property type="entry name" value="zinc fingers and homeoboxes protein 3"/>
    <property type="match status" value="1"/>
</dbReference>
<reference evidence="21 22" key="1">
    <citation type="submission" date="2019-09" db="EMBL/GenBank/DDBJ databases">
        <title>Bird 10,000 Genomes (B10K) Project - Family phase.</title>
        <authorList>
            <person name="Zhang G."/>
        </authorList>
    </citation>
    <scope>NUCLEOTIDE SEQUENCE [LARGE SCALE GENOMIC DNA]</scope>
    <source>
        <strain evidence="21">B10K-DU-001-33</strain>
        <tissue evidence="21">Muscle</tissue>
    </source>
</reference>
<feature type="region of interest" description="Disordered" evidence="19">
    <location>
        <begin position="701"/>
        <end position="742"/>
    </location>
</feature>
<dbReference type="PANTHER" id="PTHR15467">
    <property type="entry name" value="ZINC-FINGERS AND HOMEOBOXES RELATED"/>
    <property type="match status" value="1"/>
</dbReference>
<keyword evidence="4" id="KW-1017">Isopeptide bond</keyword>
<dbReference type="SMART" id="SM00389">
    <property type="entry name" value="HOX"/>
    <property type="match status" value="4"/>
</dbReference>
<keyword evidence="7" id="KW-0677">Repeat</keyword>
<dbReference type="Proteomes" id="UP000534930">
    <property type="component" value="Unassembled WGS sequence"/>
</dbReference>
<feature type="DNA-binding region" description="Homeobox" evidence="17">
    <location>
        <begin position="541"/>
        <end position="590"/>
    </location>
</feature>
<evidence type="ECO:0000256" key="13">
    <source>
        <dbReference type="ARBA" id="ARBA00023155"/>
    </source>
</evidence>
<evidence type="ECO:0000256" key="12">
    <source>
        <dbReference type="ARBA" id="ARBA00023125"/>
    </source>
</evidence>
<comment type="similarity">
    <text evidence="2">Belongs to the ZHX family.</text>
</comment>
<evidence type="ECO:0000256" key="6">
    <source>
        <dbReference type="ARBA" id="ARBA00022723"/>
    </source>
</evidence>
<dbReference type="CDD" id="cd00086">
    <property type="entry name" value="homeodomain"/>
    <property type="match status" value="4"/>
</dbReference>
<dbReference type="FunFam" id="1.10.10.60:FF:000240">
    <property type="entry name" value="Zinc fingers and homeoboxes protein 1"/>
    <property type="match status" value="1"/>
</dbReference>
<feature type="non-terminal residue" evidence="21">
    <location>
        <position position="1"/>
    </location>
</feature>
<feature type="region of interest" description="Disordered" evidence="19">
    <location>
        <begin position="207"/>
        <end position="236"/>
    </location>
</feature>
<dbReference type="EMBL" id="VWZQ01010977">
    <property type="protein sequence ID" value="NXH34345.1"/>
    <property type="molecule type" value="Genomic_DNA"/>
</dbReference>
<dbReference type="GO" id="GO:0005634">
    <property type="term" value="C:nucleus"/>
    <property type="evidence" value="ECO:0007669"/>
    <property type="project" value="UniProtKB-SubCell"/>
</dbReference>
<feature type="non-terminal residue" evidence="21">
    <location>
        <position position="742"/>
    </location>
</feature>
<dbReference type="GO" id="GO:0003677">
    <property type="term" value="F:DNA binding"/>
    <property type="evidence" value="ECO:0007669"/>
    <property type="project" value="UniProtKB-UniRule"/>
</dbReference>
<evidence type="ECO:0000256" key="14">
    <source>
        <dbReference type="ARBA" id="ARBA00023163"/>
    </source>
</evidence>
<feature type="region of interest" description="Disordered" evidence="19">
    <location>
        <begin position="607"/>
        <end position="636"/>
    </location>
</feature>
<feature type="region of interest" description="Disordered" evidence="19">
    <location>
        <begin position="1"/>
        <end position="52"/>
    </location>
</feature>
<keyword evidence="3" id="KW-0678">Repressor</keyword>
<evidence type="ECO:0000313" key="22">
    <source>
        <dbReference type="Proteomes" id="UP000534930"/>
    </source>
</evidence>
<dbReference type="FunFam" id="1.10.10.60:FF:000235">
    <property type="entry name" value="Zinc fingers and homeoboxes protein 1"/>
    <property type="match status" value="1"/>
</dbReference>
<evidence type="ECO:0000256" key="18">
    <source>
        <dbReference type="RuleBase" id="RU000682"/>
    </source>
</evidence>
<keyword evidence="15 17" id="KW-0539">Nucleus</keyword>
<keyword evidence="10" id="KW-0832">Ubl conjugation</keyword>
<evidence type="ECO:0000256" key="19">
    <source>
        <dbReference type="SAM" id="MobiDB-lite"/>
    </source>
</evidence>
<dbReference type="FunFam" id="1.10.10.60:FF:000237">
    <property type="entry name" value="zinc fingers and homeoboxes protein 1"/>
    <property type="match status" value="1"/>
</dbReference>
<dbReference type="Pfam" id="PF00046">
    <property type="entry name" value="Homeodomain"/>
    <property type="match status" value="3"/>
</dbReference>
<dbReference type="Gene3D" id="3.30.160.60">
    <property type="entry name" value="Classic Zinc Finger"/>
    <property type="match status" value="1"/>
</dbReference>
<protein>
    <recommendedName>
        <fullName evidence="16">Zinc fingers and homeoboxes protein 1</fullName>
    </recommendedName>
</protein>
<keyword evidence="9" id="KW-0862">Zinc</keyword>
<evidence type="ECO:0000256" key="3">
    <source>
        <dbReference type="ARBA" id="ARBA00022491"/>
    </source>
</evidence>
<comment type="subcellular location">
    <subcellularLocation>
        <location evidence="1 17 18">Nucleus</location>
    </subcellularLocation>
</comment>